<keyword evidence="1" id="KW-0229">DNA integration</keyword>
<keyword evidence="2 4" id="KW-0238">DNA-binding</keyword>
<dbReference type="GO" id="GO:0003677">
    <property type="term" value="F:DNA binding"/>
    <property type="evidence" value="ECO:0007669"/>
    <property type="project" value="UniProtKB-UniRule"/>
</dbReference>
<dbReference type="STRING" id="478744.SAMN05444359_105136"/>
<evidence type="ECO:0000256" key="2">
    <source>
        <dbReference type="ARBA" id="ARBA00023125"/>
    </source>
</evidence>
<organism evidence="7 8">
    <name type="scientific">Neolewinella agarilytica</name>
    <dbReference type="NCBI Taxonomy" id="478744"/>
    <lineage>
        <taxon>Bacteria</taxon>
        <taxon>Pseudomonadati</taxon>
        <taxon>Bacteroidota</taxon>
        <taxon>Saprospiria</taxon>
        <taxon>Saprospirales</taxon>
        <taxon>Lewinellaceae</taxon>
        <taxon>Neolewinella</taxon>
    </lineage>
</organism>
<accession>A0A1H9D5P2</accession>
<dbReference type="Gene3D" id="1.10.150.130">
    <property type="match status" value="1"/>
</dbReference>
<dbReference type="OrthoDB" id="1493636at2"/>
<dbReference type="InParanoid" id="A0A1H9D5P2"/>
<evidence type="ECO:0000259" key="5">
    <source>
        <dbReference type="PROSITE" id="PS51898"/>
    </source>
</evidence>
<gene>
    <name evidence="7" type="ORF">SAMN05444359_105136</name>
</gene>
<dbReference type="InterPro" id="IPR010998">
    <property type="entry name" value="Integrase_recombinase_N"/>
</dbReference>
<dbReference type="Pfam" id="PF00589">
    <property type="entry name" value="Phage_integrase"/>
    <property type="match status" value="1"/>
</dbReference>
<evidence type="ECO:0000259" key="6">
    <source>
        <dbReference type="PROSITE" id="PS51900"/>
    </source>
</evidence>
<dbReference type="GO" id="GO:0006310">
    <property type="term" value="P:DNA recombination"/>
    <property type="evidence" value="ECO:0007669"/>
    <property type="project" value="UniProtKB-KW"/>
</dbReference>
<dbReference type="PROSITE" id="PS51900">
    <property type="entry name" value="CB"/>
    <property type="match status" value="1"/>
</dbReference>
<dbReference type="AlphaFoldDB" id="A0A1H9D5P2"/>
<dbReference type="InterPro" id="IPR011010">
    <property type="entry name" value="DNA_brk_join_enz"/>
</dbReference>
<feature type="domain" description="Tyr recombinase" evidence="5">
    <location>
        <begin position="225"/>
        <end position="414"/>
    </location>
</feature>
<feature type="domain" description="Core-binding (CB)" evidence="6">
    <location>
        <begin position="113"/>
        <end position="202"/>
    </location>
</feature>
<proteinExistence type="predicted"/>
<keyword evidence="3" id="KW-0233">DNA recombination</keyword>
<dbReference type="SUPFAM" id="SSF56349">
    <property type="entry name" value="DNA breaking-rejoining enzymes"/>
    <property type="match status" value="1"/>
</dbReference>
<dbReference type="InterPro" id="IPR025269">
    <property type="entry name" value="SAM-like_dom"/>
</dbReference>
<dbReference type="RefSeq" id="WP_090166451.1">
    <property type="nucleotide sequence ID" value="NZ_FOFB01000005.1"/>
</dbReference>
<dbReference type="Pfam" id="PF13102">
    <property type="entry name" value="Phage_int_SAM_5"/>
    <property type="match status" value="1"/>
</dbReference>
<evidence type="ECO:0000313" key="7">
    <source>
        <dbReference type="EMBL" id="SEQ08128.1"/>
    </source>
</evidence>
<protein>
    <submittedName>
        <fullName evidence="7">Site-specific recombinase XerD</fullName>
    </submittedName>
</protein>
<evidence type="ECO:0000256" key="4">
    <source>
        <dbReference type="PROSITE-ProRule" id="PRU01248"/>
    </source>
</evidence>
<dbReference type="Pfam" id="PF17293">
    <property type="entry name" value="Arm-DNA-bind_5"/>
    <property type="match status" value="1"/>
</dbReference>
<dbReference type="InterPro" id="IPR002104">
    <property type="entry name" value="Integrase_catalytic"/>
</dbReference>
<name>A0A1H9D5P2_9BACT</name>
<dbReference type="PROSITE" id="PS51898">
    <property type="entry name" value="TYR_RECOMBINASE"/>
    <property type="match status" value="1"/>
</dbReference>
<sequence>MKKRNPGRRPPTPNFYITEGGIINVRFSYRGKRVSISLQMYIKPSEWDNRKQSPKRSLRGRNDVERIISSLQKWEDVVHQLFREVGETLTNEGFKQEVLYRVGAEDRPGEMPKDFHGYLSAFIALRKDTPGKTRTSWGKFEALQRHLKEFEKDTKQELDWSKFDYQFKDDFTAWMYAPPRNFANNNAAKLMAALRQVMRDAYRKKIHMNTIQEDREFIIRRQSTNCKVRLTVPELYAIEHLDLSDRPGMDKARDLMIFAAWTGLRISDWYGITRANFHEKDGQTTLQLVTSKTMTAVVIPVVPQVENIFEKYNYKLPRIAPAYFNRLIKEVCREAIPEATFTRVYSEGGNTVKETALKADYVSSHSGRKSFASNMYEATGVAYPIMQITGHKTESVFQKYIELKKAETVKTIHSPALNLANWQPA</sequence>
<reference evidence="8" key="1">
    <citation type="submission" date="2016-10" db="EMBL/GenBank/DDBJ databases">
        <authorList>
            <person name="Varghese N."/>
            <person name="Submissions S."/>
        </authorList>
    </citation>
    <scope>NUCLEOTIDE SEQUENCE [LARGE SCALE GENOMIC DNA]</scope>
    <source>
        <strain evidence="8">DSM 24740</strain>
    </source>
</reference>
<evidence type="ECO:0000256" key="1">
    <source>
        <dbReference type="ARBA" id="ARBA00022908"/>
    </source>
</evidence>
<dbReference type="Gene3D" id="1.10.443.10">
    <property type="entry name" value="Intergrase catalytic core"/>
    <property type="match status" value="1"/>
</dbReference>
<dbReference type="EMBL" id="FOFB01000005">
    <property type="protein sequence ID" value="SEQ08128.1"/>
    <property type="molecule type" value="Genomic_DNA"/>
</dbReference>
<dbReference type="InterPro" id="IPR035386">
    <property type="entry name" value="Arm-DNA-bind_5"/>
</dbReference>
<evidence type="ECO:0000313" key="8">
    <source>
        <dbReference type="Proteomes" id="UP000199021"/>
    </source>
</evidence>
<dbReference type="GO" id="GO:0015074">
    <property type="term" value="P:DNA integration"/>
    <property type="evidence" value="ECO:0007669"/>
    <property type="project" value="UniProtKB-KW"/>
</dbReference>
<dbReference type="Proteomes" id="UP000199021">
    <property type="component" value="Unassembled WGS sequence"/>
</dbReference>
<dbReference type="InterPro" id="IPR013762">
    <property type="entry name" value="Integrase-like_cat_sf"/>
</dbReference>
<dbReference type="InterPro" id="IPR044068">
    <property type="entry name" value="CB"/>
</dbReference>
<evidence type="ECO:0000256" key="3">
    <source>
        <dbReference type="ARBA" id="ARBA00023172"/>
    </source>
</evidence>
<keyword evidence="8" id="KW-1185">Reference proteome</keyword>